<dbReference type="InterPro" id="IPR036259">
    <property type="entry name" value="MFS_trans_sf"/>
</dbReference>
<dbReference type="PANTHER" id="PTHR23513">
    <property type="entry name" value="INTEGRAL MEMBRANE EFFLUX PROTEIN-RELATED"/>
    <property type="match status" value="1"/>
</dbReference>
<proteinExistence type="predicted"/>
<evidence type="ECO:0000256" key="5">
    <source>
        <dbReference type="ARBA" id="ARBA00023136"/>
    </source>
</evidence>
<dbReference type="Pfam" id="PF07690">
    <property type="entry name" value="MFS_1"/>
    <property type="match status" value="1"/>
</dbReference>
<comment type="subcellular location">
    <subcellularLocation>
        <location evidence="1">Cell membrane</location>
        <topology evidence="1">Multi-pass membrane protein</topology>
    </subcellularLocation>
</comment>
<evidence type="ECO:0000256" key="4">
    <source>
        <dbReference type="ARBA" id="ARBA00022989"/>
    </source>
</evidence>
<feature type="transmembrane region" description="Helical" evidence="6">
    <location>
        <begin position="292"/>
        <end position="325"/>
    </location>
</feature>
<evidence type="ECO:0000256" key="1">
    <source>
        <dbReference type="ARBA" id="ARBA00004651"/>
    </source>
</evidence>
<feature type="transmembrane region" description="Helical" evidence="6">
    <location>
        <begin position="226"/>
        <end position="248"/>
    </location>
</feature>
<feature type="transmembrane region" description="Helical" evidence="6">
    <location>
        <begin position="374"/>
        <end position="391"/>
    </location>
</feature>
<feature type="transmembrane region" description="Helical" evidence="6">
    <location>
        <begin position="146"/>
        <end position="168"/>
    </location>
</feature>
<feature type="transmembrane region" description="Helical" evidence="6">
    <location>
        <begin position="21"/>
        <end position="45"/>
    </location>
</feature>
<dbReference type="AlphaFoldDB" id="A0A919IFI1"/>
<name>A0A919IFI1_9ACTN</name>
<evidence type="ECO:0000256" key="6">
    <source>
        <dbReference type="SAM" id="Phobius"/>
    </source>
</evidence>
<evidence type="ECO:0000313" key="7">
    <source>
        <dbReference type="EMBL" id="GID64709.1"/>
    </source>
</evidence>
<accession>A0A919IFI1</accession>
<evidence type="ECO:0000313" key="8">
    <source>
        <dbReference type="Proteomes" id="UP000619479"/>
    </source>
</evidence>
<feature type="transmembrane region" description="Helical" evidence="6">
    <location>
        <begin position="260"/>
        <end position="280"/>
    </location>
</feature>
<dbReference type="PANTHER" id="PTHR23513:SF11">
    <property type="entry name" value="STAPHYLOFERRIN A TRANSPORTER"/>
    <property type="match status" value="1"/>
</dbReference>
<dbReference type="InterPro" id="IPR011701">
    <property type="entry name" value="MFS"/>
</dbReference>
<keyword evidence="5 6" id="KW-0472">Membrane</keyword>
<keyword evidence="2" id="KW-1003">Cell membrane</keyword>
<sequence>MTVIDRGATYREVFAEPRFRVLFFARTAAIAAESLRIFALSVLVFDRTGSALLSALAFAAGFLPQLVGGLLLGALTDRIRPRPLIVGGYLAGGAAALLVAVVDLPVAAQLTIIAVVACGTPIFSGAAGRLVSEVLSGDAYVLGRSVLNIASSGAQLIGLAAGGVAVAALGAGPALLIAAGGHVLAAVIVRLGLPDLEGVPGEKGSAVRASVTGAGELLGDPVIRRLLLVHWLPSACVAGAEALLVAYATARGFPSGSAGVLMAALPVGMLLGDLIVGRWVRPAARERLSRPLVLLAGGPLILLVTGIPVGVTLAVLVLSGAGAAYQLGLQRPLLDATPESRRGQLFALLSTGLMTLQGLSPVGLGAIAQLSTPGTAVALAGAATLLCVLLVPRARSERPVSGAAPPSPPRRG</sequence>
<dbReference type="Gene3D" id="1.20.1250.20">
    <property type="entry name" value="MFS general substrate transporter like domains"/>
    <property type="match status" value="1"/>
</dbReference>
<protein>
    <submittedName>
        <fullName evidence="7">MFS transporter</fullName>
    </submittedName>
</protein>
<dbReference type="GO" id="GO:0005886">
    <property type="term" value="C:plasma membrane"/>
    <property type="evidence" value="ECO:0007669"/>
    <property type="project" value="UniProtKB-SubCell"/>
</dbReference>
<reference evidence="7" key="1">
    <citation type="submission" date="2021-01" db="EMBL/GenBank/DDBJ databases">
        <title>Whole genome shotgun sequence of Actinoplanes cyaneus NBRC 14990.</title>
        <authorList>
            <person name="Komaki H."/>
            <person name="Tamura T."/>
        </authorList>
    </citation>
    <scope>NUCLEOTIDE SEQUENCE</scope>
    <source>
        <strain evidence="7">NBRC 14990</strain>
    </source>
</reference>
<feature type="transmembrane region" description="Helical" evidence="6">
    <location>
        <begin position="108"/>
        <end position="126"/>
    </location>
</feature>
<dbReference type="RefSeq" id="WP_239174683.1">
    <property type="nucleotide sequence ID" value="NZ_BAAAUC010000048.1"/>
</dbReference>
<keyword evidence="3 6" id="KW-0812">Transmembrane</keyword>
<feature type="transmembrane region" description="Helical" evidence="6">
    <location>
        <begin position="84"/>
        <end position="102"/>
    </location>
</feature>
<evidence type="ECO:0000256" key="3">
    <source>
        <dbReference type="ARBA" id="ARBA00022692"/>
    </source>
</evidence>
<dbReference type="EMBL" id="BOMH01000018">
    <property type="protein sequence ID" value="GID64709.1"/>
    <property type="molecule type" value="Genomic_DNA"/>
</dbReference>
<feature type="transmembrane region" description="Helical" evidence="6">
    <location>
        <begin position="174"/>
        <end position="193"/>
    </location>
</feature>
<keyword evidence="8" id="KW-1185">Reference proteome</keyword>
<comment type="caution">
    <text evidence="7">The sequence shown here is derived from an EMBL/GenBank/DDBJ whole genome shotgun (WGS) entry which is preliminary data.</text>
</comment>
<organism evidence="7 8">
    <name type="scientific">Actinoplanes cyaneus</name>
    <dbReference type="NCBI Taxonomy" id="52696"/>
    <lineage>
        <taxon>Bacteria</taxon>
        <taxon>Bacillati</taxon>
        <taxon>Actinomycetota</taxon>
        <taxon>Actinomycetes</taxon>
        <taxon>Micromonosporales</taxon>
        <taxon>Micromonosporaceae</taxon>
        <taxon>Actinoplanes</taxon>
    </lineage>
</organism>
<evidence type="ECO:0000256" key="2">
    <source>
        <dbReference type="ARBA" id="ARBA00022475"/>
    </source>
</evidence>
<keyword evidence="4 6" id="KW-1133">Transmembrane helix</keyword>
<dbReference type="Proteomes" id="UP000619479">
    <property type="component" value="Unassembled WGS sequence"/>
</dbReference>
<gene>
    <name evidence="7" type="ORF">Acy02nite_25900</name>
</gene>
<dbReference type="SUPFAM" id="SSF103473">
    <property type="entry name" value="MFS general substrate transporter"/>
    <property type="match status" value="1"/>
</dbReference>
<dbReference type="GO" id="GO:0022857">
    <property type="term" value="F:transmembrane transporter activity"/>
    <property type="evidence" value="ECO:0007669"/>
    <property type="project" value="InterPro"/>
</dbReference>
<feature type="transmembrane region" description="Helical" evidence="6">
    <location>
        <begin position="51"/>
        <end position="72"/>
    </location>
</feature>